<keyword evidence="2" id="KW-0472">Membrane</keyword>
<dbReference type="PANTHER" id="PTHR34189:SF13">
    <property type="entry name" value="TRANSMEMBRANE PROTEIN"/>
    <property type="match status" value="1"/>
</dbReference>
<feature type="region of interest" description="Disordered" evidence="1">
    <location>
        <begin position="27"/>
        <end position="54"/>
    </location>
</feature>
<dbReference type="PANTHER" id="PTHR34189">
    <property type="entry name" value="TRANSMEMBRANE PROTEIN"/>
    <property type="match status" value="1"/>
</dbReference>
<dbReference type="AlphaFoldDB" id="A0A199W9A6"/>
<evidence type="ECO:0000313" key="4">
    <source>
        <dbReference type="Proteomes" id="UP000092600"/>
    </source>
</evidence>
<keyword evidence="2" id="KW-1133">Transmembrane helix</keyword>
<keyword evidence="2" id="KW-0812">Transmembrane</keyword>
<reference evidence="3 4" key="1">
    <citation type="journal article" date="2016" name="DNA Res.">
        <title>The draft genome of MD-2 pineapple using hybrid error correction of long reads.</title>
        <authorList>
            <person name="Redwan R.M."/>
            <person name="Saidin A."/>
            <person name="Kumar S.V."/>
        </authorList>
    </citation>
    <scope>NUCLEOTIDE SEQUENCE [LARGE SCALE GENOMIC DNA]</scope>
    <source>
        <strain evidence="4">cv. MD2</strain>
        <tissue evidence="3">Leaf</tissue>
    </source>
</reference>
<dbReference type="EMBL" id="LSRQ01000088">
    <property type="protein sequence ID" value="OAY85480.1"/>
    <property type="molecule type" value="Genomic_DNA"/>
</dbReference>
<comment type="caution">
    <text evidence="3">The sequence shown here is derived from an EMBL/GenBank/DDBJ whole genome shotgun (WGS) entry which is preliminary data.</text>
</comment>
<protein>
    <submittedName>
        <fullName evidence="3">Uncharacterized protein</fullName>
    </submittedName>
</protein>
<evidence type="ECO:0000256" key="2">
    <source>
        <dbReference type="SAM" id="Phobius"/>
    </source>
</evidence>
<sequence>MHRSSSAARTSDEYSSPAAAAAAAAAAKGGGGGGSFAVSDQLPTYDPRSHAGRKEAARARFAEDAVHAIPVVLVLCAFLLWLSSDPEVVMVNKDHPVVARIKNMTNN</sequence>
<dbReference type="STRING" id="4615.A0A199W9A6"/>
<proteinExistence type="predicted"/>
<gene>
    <name evidence="3" type="ORF">ACMD2_04119</name>
</gene>
<organism evidence="3 4">
    <name type="scientific">Ananas comosus</name>
    <name type="common">Pineapple</name>
    <name type="synonym">Ananas ananas</name>
    <dbReference type="NCBI Taxonomy" id="4615"/>
    <lineage>
        <taxon>Eukaryota</taxon>
        <taxon>Viridiplantae</taxon>
        <taxon>Streptophyta</taxon>
        <taxon>Embryophyta</taxon>
        <taxon>Tracheophyta</taxon>
        <taxon>Spermatophyta</taxon>
        <taxon>Magnoliopsida</taxon>
        <taxon>Liliopsida</taxon>
        <taxon>Poales</taxon>
        <taxon>Bromeliaceae</taxon>
        <taxon>Bromelioideae</taxon>
        <taxon>Ananas</taxon>
    </lineage>
</organism>
<evidence type="ECO:0000256" key="1">
    <source>
        <dbReference type="SAM" id="MobiDB-lite"/>
    </source>
</evidence>
<dbReference type="Proteomes" id="UP000092600">
    <property type="component" value="Unassembled WGS sequence"/>
</dbReference>
<name>A0A199W9A6_ANACO</name>
<evidence type="ECO:0000313" key="3">
    <source>
        <dbReference type="EMBL" id="OAY85480.1"/>
    </source>
</evidence>
<feature type="transmembrane region" description="Helical" evidence="2">
    <location>
        <begin position="65"/>
        <end position="83"/>
    </location>
</feature>
<accession>A0A199W9A6</accession>